<dbReference type="EMBL" id="LGRX02007395">
    <property type="protein sequence ID" value="KAK3275096.1"/>
    <property type="molecule type" value="Genomic_DNA"/>
</dbReference>
<proteinExistence type="predicted"/>
<name>A0AAE0GBJ9_9CHLO</name>
<evidence type="ECO:0000256" key="1">
    <source>
        <dbReference type="SAM" id="MobiDB-lite"/>
    </source>
</evidence>
<feature type="compositionally biased region" description="Polar residues" evidence="1">
    <location>
        <begin position="323"/>
        <end position="334"/>
    </location>
</feature>
<evidence type="ECO:0000313" key="2">
    <source>
        <dbReference type="EMBL" id="KAK3275096.1"/>
    </source>
</evidence>
<gene>
    <name evidence="2" type="ORF">CYMTET_16757</name>
</gene>
<accession>A0AAE0GBJ9</accession>
<feature type="compositionally biased region" description="Polar residues" evidence="1">
    <location>
        <begin position="360"/>
        <end position="372"/>
    </location>
</feature>
<feature type="compositionally biased region" description="Polar residues" evidence="1">
    <location>
        <begin position="158"/>
        <end position="168"/>
    </location>
</feature>
<feature type="region of interest" description="Disordered" evidence="1">
    <location>
        <begin position="116"/>
        <end position="201"/>
    </location>
</feature>
<protein>
    <submittedName>
        <fullName evidence="2">Uncharacterized protein</fullName>
    </submittedName>
</protein>
<dbReference type="AlphaFoldDB" id="A0AAE0GBJ9"/>
<sequence length="427" mass="46348">MALRQNTTLSNADEGLTRTTNQVDVNGPSGNSCSRHGTAPTLLSGFAPASLRPLQTSFPAENYLDKNSSVSPMPSSVADKDLLWLQLYSHLQERLSEAHREILYLRASLQSSVVSPQTRNLEPMRHDKPQGSLAKPRPQVKNMRSKVHSGAKGMSAVQPESPQDTHQCAATLPHTSDDAMLQRPAKRSKPGPKSKDPQGGGVWAALDKFISSTDDGASRTTQQLQPMGLRVNPASNHPITQDPQGVFQEDSGPQRLMLIGGSVQQDLQPQSYVSLLAEASPPKLAPRSPEIKQVLYPQEILQAEQQQEAPSEDLRAEHGGGTNEETVAGQSCEQPNREYDGNNRDLAPGDGWEHHPPQSPASGNGLQESTPPTKIHLNSYPDASPGDMSNSLQSMMQETGMACHTLQDTLCPEFPMLRGDVAFTKQQ</sequence>
<feature type="compositionally biased region" description="Polar residues" evidence="1">
    <location>
        <begin position="1"/>
        <end position="35"/>
    </location>
</feature>
<comment type="caution">
    <text evidence="2">The sequence shown here is derived from an EMBL/GenBank/DDBJ whole genome shotgun (WGS) entry which is preliminary data.</text>
</comment>
<reference evidence="2 3" key="1">
    <citation type="journal article" date="2015" name="Genome Biol. Evol.">
        <title>Comparative Genomics of a Bacterivorous Green Alga Reveals Evolutionary Causalities and Consequences of Phago-Mixotrophic Mode of Nutrition.</title>
        <authorList>
            <person name="Burns J.A."/>
            <person name="Paasch A."/>
            <person name="Narechania A."/>
            <person name="Kim E."/>
        </authorList>
    </citation>
    <scope>NUCLEOTIDE SEQUENCE [LARGE SCALE GENOMIC DNA]</scope>
    <source>
        <strain evidence="2 3">PLY_AMNH</strain>
    </source>
</reference>
<keyword evidence="3" id="KW-1185">Reference proteome</keyword>
<organism evidence="2 3">
    <name type="scientific">Cymbomonas tetramitiformis</name>
    <dbReference type="NCBI Taxonomy" id="36881"/>
    <lineage>
        <taxon>Eukaryota</taxon>
        <taxon>Viridiplantae</taxon>
        <taxon>Chlorophyta</taxon>
        <taxon>Pyramimonadophyceae</taxon>
        <taxon>Pyramimonadales</taxon>
        <taxon>Pyramimonadaceae</taxon>
        <taxon>Cymbomonas</taxon>
    </lineage>
</organism>
<feature type="region of interest" description="Disordered" evidence="1">
    <location>
        <begin position="304"/>
        <end position="390"/>
    </location>
</feature>
<dbReference type="Proteomes" id="UP001190700">
    <property type="component" value="Unassembled WGS sequence"/>
</dbReference>
<feature type="region of interest" description="Disordered" evidence="1">
    <location>
        <begin position="1"/>
        <end position="37"/>
    </location>
</feature>
<evidence type="ECO:0000313" key="3">
    <source>
        <dbReference type="Proteomes" id="UP001190700"/>
    </source>
</evidence>